<accession>A0ACC2UA16</accession>
<gene>
    <name evidence="1" type="ORF">DSO57_1033429</name>
</gene>
<reference evidence="1" key="1">
    <citation type="submission" date="2022-04" db="EMBL/GenBank/DDBJ databases">
        <title>Genome of the entomopathogenic fungus Entomophthora muscae.</title>
        <authorList>
            <person name="Elya C."/>
            <person name="Lovett B.R."/>
            <person name="Lee E."/>
            <person name="Macias A.M."/>
            <person name="Hajek A.E."/>
            <person name="De Bivort B.L."/>
            <person name="Kasson M.T."/>
            <person name="De Fine Licht H.H."/>
            <person name="Stajich J.E."/>
        </authorList>
    </citation>
    <scope>NUCLEOTIDE SEQUENCE</scope>
    <source>
        <strain evidence="1">Berkeley</strain>
    </source>
</reference>
<proteinExistence type="predicted"/>
<evidence type="ECO:0000313" key="1">
    <source>
        <dbReference type="EMBL" id="KAJ9083565.1"/>
    </source>
</evidence>
<protein>
    <submittedName>
        <fullName evidence="1">Uncharacterized protein</fullName>
    </submittedName>
</protein>
<evidence type="ECO:0000313" key="2">
    <source>
        <dbReference type="Proteomes" id="UP001165960"/>
    </source>
</evidence>
<comment type="caution">
    <text evidence="1">The sequence shown here is derived from an EMBL/GenBank/DDBJ whole genome shotgun (WGS) entry which is preliminary data.</text>
</comment>
<sequence length="185" mass="20444">MGCCGSKQATQEPNESTSLLNSSHIITEAPVGQPQMDAQHYTAEILAQETATLNQIVQKTAENLIDISRIHSVERVRLHDAATRSEEYLSLINNSTRLQEESKQPRLSQLFNIPTSGPITPAEYDPDVFPTLLGLATSPGTRDSVDQFTQISKELVTRLDQIQIDSTEDFVVPLTFSSTPIQHNP</sequence>
<organism evidence="1 2">
    <name type="scientific">Entomophthora muscae</name>
    <dbReference type="NCBI Taxonomy" id="34485"/>
    <lineage>
        <taxon>Eukaryota</taxon>
        <taxon>Fungi</taxon>
        <taxon>Fungi incertae sedis</taxon>
        <taxon>Zoopagomycota</taxon>
        <taxon>Entomophthoromycotina</taxon>
        <taxon>Entomophthoromycetes</taxon>
        <taxon>Entomophthorales</taxon>
        <taxon>Entomophthoraceae</taxon>
        <taxon>Entomophthora</taxon>
    </lineage>
</organism>
<name>A0ACC2UA16_9FUNG</name>
<keyword evidence="2" id="KW-1185">Reference proteome</keyword>
<dbReference type="EMBL" id="QTSX02000973">
    <property type="protein sequence ID" value="KAJ9083565.1"/>
    <property type="molecule type" value="Genomic_DNA"/>
</dbReference>
<dbReference type="Proteomes" id="UP001165960">
    <property type="component" value="Unassembled WGS sequence"/>
</dbReference>